<evidence type="ECO:0008006" key="3">
    <source>
        <dbReference type="Google" id="ProtNLM"/>
    </source>
</evidence>
<dbReference type="PROSITE" id="PS51257">
    <property type="entry name" value="PROKAR_LIPOPROTEIN"/>
    <property type="match status" value="1"/>
</dbReference>
<dbReference type="Proteomes" id="UP000321412">
    <property type="component" value="Unassembled WGS sequence"/>
</dbReference>
<dbReference type="EMBL" id="VOSM01000003">
    <property type="protein sequence ID" value="TXD37777.1"/>
    <property type="molecule type" value="Genomic_DNA"/>
</dbReference>
<evidence type="ECO:0000313" key="2">
    <source>
        <dbReference type="Proteomes" id="UP000321412"/>
    </source>
</evidence>
<proteinExistence type="predicted"/>
<protein>
    <recommendedName>
        <fullName evidence="3">Lipoprotein</fullName>
    </recommendedName>
</protein>
<accession>A0A5C6XFX1</accession>
<keyword evidence="2" id="KW-1185">Reference proteome</keyword>
<reference evidence="1 2" key="1">
    <citation type="submission" date="2019-08" db="EMBL/GenBank/DDBJ databases">
        <title>Bradymonadales sp. TMQ4.</title>
        <authorList>
            <person name="Liang Q."/>
        </authorList>
    </citation>
    <scope>NUCLEOTIDE SEQUENCE [LARGE SCALE GENOMIC DNA]</scope>
    <source>
        <strain evidence="1 2">TMQ4</strain>
    </source>
</reference>
<dbReference type="RefSeq" id="WP_146980930.1">
    <property type="nucleotide sequence ID" value="NZ_VOSM01000003.1"/>
</dbReference>
<evidence type="ECO:0000313" key="1">
    <source>
        <dbReference type="EMBL" id="TXD37777.1"/>
    </source>
</evidence>
<sequence>MMILENRLSLPSSSAMGRAVFAALVGTMLGACSHASRAPEASSGPNASPPVPLPPAEASIDDAILVSWVDAPDALSPQARQELLGAECEQGDVQACIYAGALVENWESLRGYCAMGTHEACAILGSYAPYDATMANAHAMTGAHMLYRTLTLARPADAPGTLDTDVRQALYDATIHTDDPWIRRQMNFFGHRALLGRCQAALDRLEAEPGNQDAAAMAGNLCGYALDAMNATSVMVEDDAFTVAALAETSRIYGRLARAIDAMLPANAARASGEAADADERVAQYYENSDEAYARAAEVMKACGCGHWALIEDFVR</sequence>
<name>A0A5C6XFX1_9DELT</name>
<gene>
    <name evidence="1" type="ORF">FRC98_08825</name>
</gene>
<dbReference type="OrthoDB" id="9822434at2"/>
<comment type="caution">
    <text evidence="1">The sequence shown here is derived from an EMBL/GenBank/DDBJ whole genome shotgun (WGS) entry which is preliminary data.</text>
</comment>
<dbReference type="AlphaFoldDB" id="A0A5C6XFX1"/>
<organism evidence="1 2">
    <name type="scientific">Lujinxingia vulgaris</name>
    <dbReference type="NCBI Taxonomy" id="2600176"/>
    <lineage>
        <taxon>Bacteria</taxon>
        <taxon>Deltaproteobacteria</taxon>
        <taxon>Bradymonadales</taxon>
        <taxon>Lujinxingiaceae</taxon>
        <taxon>Lujinxingia</taxon>
    </lineage>
</organism>